<keyword evidence="12" id="KW-1185">Reference proteome</keyword>
<evidence type="ECO:0000256" key="3">
    <source>
        <dbReference type="ARBA" id="ARBA00021563"/>
    </source>
</evidence>
<protein>
    <recommendedName>
        <fullName evidence="3">Type II secretion system protein N</fullName>
    </recommendedName>
    <alternativeName>
        <fullName evidence="10">General secretion pathway protein N</fullName>
    </alternativeName>
</protein>
<keyword evidence="8" id="KW-0653">Protein transport</keyword>
<dbReference type="GO" id="GO:0015627">
    <property type="term" value="C:type II protein secretion system complex"/>
    <property type="evidence" value="ECO:0007669"/>
    <property type="project" value="InterPro"/>
</dbReference>
<dbReference type="InterPro" id="IPR022792">
    <property type="entry name" value="T2SS_protein-GspN"/>
</dbReference>
<sequence>MRYKIFLGLSFALALMVSLLVHLPASWVWQQVPTVPGLSVTGISGTPWQGRASQVRWQQWNLGQVYWELSPWKLLTANAEFSVRLGQGSDLGLRGRGLVGADLSGLYAQNLLLSLPAQQAIQYARLPVPLNLGGNLELTVRDYRFAMPYCQSLDGGLVWSGASIGTPLGEVDPGQVLAELSCNDGQLAATANQASAQVSSEWQAGLTTDQRYNLNGWFKPGAELPSGLQEQLKWLGNPDANGRYPIRYSGRL</sequence>
<gene>
    <name evidence="11" type="ORF">KY46_17350</name>
</gene>
<evidence type="ECO:0000256" key="4">
    <source>
        <dbReference type="ARBA" id="ARBA00022448"/>
    </source>
</evidence>
<comment type="caution">
    <text evidence="11">The sequence shown here is derived from an EMBL/GenBank/DDBJ whole genome shotgun (WGS) entry which is preliminary data.</text>
</comment>
<dbReference type="Proteomes" id="UP000033633">
    <property type="component" value="Unassembled WGS sequence"/>
</dbReference>
<evidence type="ECO:0000313" key="11">
    <source>
        <dbReference type="EMBL" id="KKC98701.1"/>
    </source>
</evidence>
<accession>A0A0F5VAA7</accession>
<evidence type="ECO:0000256" key="8">
    <source>
        <dbReference type="ARBA" id="ARBA00022927"/>
    </source>
</evidence>
<keyword evidence="4" id="KW-0813">Transport</keyword>
<dbReference type="STRING" id="265726.KY46_17350"/>
<evidence type="ECO:0000313" key="12">
    <source>
        <dbReference type="Proteomes" id="UP000033633"/>
    </source>
</evidence>
<evidence type="ECO:0000256" key="7">
    <source>
        <dbReference type="ARBA" id="ARBA00022692"/>
    </source>
</evidence>
<keyword evidence="7" id="KW-0812">Transmembrane</keyword>
<evidence type="ECO:0000256" key="2">
    <source>
        <dbReference type="ARBA" id="ARBA00007208"/>
    </source>
</evidence>
<dbReference type="AlphaFoldDB" id="A0A0F5VAA7"/>
<dbReference type="PATRIC" id="fig|265726.11.peg.1743"/>
<organism evidence="11 12">
    <name type="scientific">Photobacterium halotolerans</name>
    <dbReference type="NCBI Taxonomy" id="265726"/>
    <lineage>
        <taxon>Bacteria</taxon>
        <taxon>Pseudomonadati</taxon>
        <taxon>Pseudomonadota</taxon>
        <taxon>Gammaproteobacteria</taxon>
        <taxon>Vibrionales</taxon>
        <taxon>Vibrionaceae</taxon>
        <taxon>Photobacterium</taxon>
    </lineage>
</organism>
<keyword evidence="9" id="KW-0472">Membrane</keyword>
<evidence type="ECO:0000256" key="9">
    <source>
        <dbReference type="ARBA" id="ARBA00023136"/>
    </source>
</evidence>
<evidence type="ECO:0000256" key="5">
    <source>
        <dbReference type="ARBA" id="ARBA00022475"/>
    </source>
</evidence>
<keyword evidence="6" id="KW-0997">Cell inner membrane</keyword>
<reference evidence="11 12" key="1">
    <citation type="submission" date="2014-12" db="EMBL/GenBank/DDBJ databases">
        <title>Mercury Reductase activity and rhizosphere competence traits in the genome of root associated Photobacterium halotolerans MELD1.</title>
        <authorList>
            <person name="Mathew D.C."/>
            <person name="Huang C.-C."/>
        </authorList>
    </citation>
    <scope>NUCLEOTIDE SEQUENCE [LARGE SCALE GENOMIC DNA]</scope>
    <source>
        <strain evidence="11 12">MELD1</strain>
    </source>
</reference>
<dbReference type="Pfam" id="PF01203">
    <property type="entry name" value="T2SSN"/>
    <property type="match status" value="1"/>
</dbReference>
<dbReference type="OrthoDB" id="6118198at2"/>
<evidence type="ECO:0000256" key="6">
    <source>
        <dbReference type="ARBA" id="ARBA00022519"/>
    </source>
</evidence>
<dbReference type="GO" id="GO:0005886">
    <property type="term" value="C:plasma membrane"/>
    <property type="evidence" value="ECO:0007669"/>
    <property type="project" value="UniProtKB-SubCell"/>
</dbReference>
<keyword evidence="5" id="KW-1003">Cell membrane</keyword>
<comment type="subcellular location">
    <subcellularLocation>
        <location evidence="1">Cell inner membrane</location>
    </subcellularLocation>
</comment>
<dbReference type="EMBL" id="JWYV01000017">
    <property type="protein sequence ID" value="KKC98701.1"/>
    <property type="molecule type" value="Genomic_DNA"/>
</dbReference>
<dbReference type="RefSeq" id="WP_046221878.1">
    <property type="nucleotide sequence ID" value="NZ_JWYV01000017.1"/>
</dbReference>
<proteinExistence type="inferred from homology"/>
<name>A0A0F5VAA7_9GAMM</name>
<evidence type="ECO:0000256" key="10">
    <source>
        <dbReference type="ARBA" id="ARBA00030772"/>
    </source>
</evidence>
<comment type="similarity">
    <text evidence="2">Belongs to the GSP N family.</text>
</comment>
<evidence type="ECO:0000256" key="1">
    <source>
        <dbReference type="ARBA" id="ARBA00004533"/>
    </source>
</evidence>
<dbReference type="GO" id="GO:0015628">
    <property type="term" value="P:protein secretion by the type II secretion system"/>
    <property type="evidence" value="ECO:0007669"/>
    <property type="project" value="InterPro"/>
</dbReference>